<dbReference type="PROSITE" id="PS00167">
    <property type="entry name" value="TRP_SYNTHASE_ALPHA"/>
    <property type="match status" value="1"/>
</dbReference>
<feature type="active site" description="Proton acceptor" evidence="9">
    <location>
        <position position="51"/>
    </location>
</feature>
<evidence type="ECO:0000256" key="9">
    <source>
        <dbReference type="HAMAP-Rule" id="MF_00131"/>
    </source>
</evidence>
<evidence type="ECO:0000256" key="7">
    <source>
        <dbReference type="ARBA" id="ARBA00023239"/>
    </source>
</evidence>
<evidence type="ECO:0000256" key="8">
    <source>
        <dbReference type="ARBA" id="ARBA00049047"/>
    </source>
</evidence>
<accession>A0A1G9TMZ8</accession>
<dbReference type="HAMAP" id="MF_00131">
    <property type="entry name" value="Trp_synth_alpha"/>
    <property type="match status" value="1"/>
</dbReference>
<evidence type="ECO:0000256" key="2">
    <source>
        <dbReference type="ARBA" id="ARBA00004733"/>
    </source>
</evidence>
<dbReference type="FunFam" id="3.20.20.70:FF:000037">
    <property type="entry name" value="Tryptophan synthase alpha chain"/>
    <property type="match status" value="1"/>
</dbReference>
<reference evidence="12" key="1">
    <citation type="submission" date="2016-10" db="EMBL/GenBank/DDBJ databases">
        <authorList>
            <person name="Varghese N."/>
            <person name="Submissions S."/>
        </authorList>
    </citation>
    <scope>NUCLEOTIDE SEQUENCE [LARGE SCALE GENOMIC DNA]</scope>
    <source>
        <strain evidence="12">CGMCC 1.6199</strain>
    </source>
</reference>
<evidence type="ECO:0000256" key="10">
    <source>
        <dbReference type="RuleBase" id="RU003662"/>
    </source>
</evidence>
<comment type="pathway">
    <text evidence="2 9">Amino-acid biosynthesis; L-tryptophan biosynthesis; L-tryptophan from chorismate: step 5/5.</text>
</comment>
<evidence type="ECO:0000256" key="5">
    <source>
        <dbReference type="ARBA" id="ARBA00022822"/>
    </source>
</evidence>
<dbReference type="STRING" id="482461.SAMN05216244_2650"/>
<keyword evidence="4 9" id="KW-0028">Amino-acid biosynthesis</keyword>
<evidence type="ECO:0000256" key="1">
    <source>
        <dbReference type="ARBA" id="ARBA00003365"/>
    </source>
</evidence>
<keyword evidence="5 9" id="KW-0822">Tryptophan biosynthesis</keyword>
<dbReference type="Proteomes" id="UP000182347">
    <property type="component" value="Unassembled WGS sequence"/>
</dbReference>
<dbReference type="Gene3D" id="3.20.20.70">
    <property type="entry name" value="Aldolase class I"/>
    <property type="match status" value="1"/>
</dbReference>
<dbReference type="CDD" id="cd04724">
    <property type="entry name" value="Tryptophan_synthase_alpha"/>
    <property type="match status" value="1"/>
</dbReference>
<dbReference type="PANTHER" id="PTHR43406:SF1">
    <property type="entry name" value="TRYPTOPHAN SYNTHASE ALPHA CHAIN, CHLOROPLASTIC"/>
    <property type="match status" value="1"/>
</dbReference>
<organism evidence="11 12">
    <name type="scientific">Sediminibacillus halophilus</name>
    <dbReference type="NCBI Taxonomy" id="482461"/>
    <lineage>
        <taxon>Bacteria</taxon>
        <taxon>Bacillati</taxon>
        <taxon>Bacillota</taxon>
        <taxon>Bacilli</taxon>
        <taxon>Bacillales</taxon>
        <taxon>Bacillaceae</taxon>
        <taxon>Sediminibacillus</taxon>
    </lineage>
</organism>
<keyword evidence="7 9" id="KW-0456">Lyase</keyword>
<dbReference type="EMBL" id="FNHF01000003">
    <property type="protein sequence ID" value="SDM48908.1"/>
    <property type="molecule type" value="Genomic_DNA"/>
</dbReference>
<proteinExistence type="inferred from homology"/>
<dbReference type="InterPro" id="IPR018204">
    <property type="entry name" value="Trp_synthase_alpha_AS"/>
</dbReference>
<dbReference type="Pfam" id="PF00290">
    <property type="entry name" value="Trp_syntA"/>
    <property type="match status" value="1"/>
</dbReference>
<evidence type="ECO:0000256" key="6">
    <source>
        <dbReference type="ARBA" id="ARBA00023141"/>
    </source>
</evidence>
<dbReference type="GO" id="GO:0004834">
    <property type="term" value="F:tryptophan synthase activity"/>
    <property type="evidence" value="ECO:0007669"/>
    <property type="project" value="UniProtKB-UniRule"/>
</dbReference>
<dbReference type="NCBIfam" id="TIGR00262">
    <property type="entry name" value="trpA"/>
    <property type="match status" value="1"/>
</dbReference>
<dbReference type="RefSeq" id="WP_074599731.1">
    <property type="nucleotide sequence ID" value="NZ_FNHF01000003.1"/>
</dbReference>
<evidence type="ECO:0000256" key="4">
    <source>
        <dbReference type="ARBA" id="ARBA00022605"/>
    </source>
</evidence>
<gene>
    <name evidence="9" type="primary">trpA</name>
    <name evidence="11" type="ORF">SAMN05216244_2650</name>
</gene>
<name>A0A1G9TMZ8_9BACI</name>
<keyword evidence="6 9" id="KW-0057">Aromatic amino acid biosynthesis</keyword>
<dbReference type="InterPro" id="IPR011060">
    <property type="entry name" value="RibuloseP-bd_barrel"/>
</dbReference>
<comment type="similarity">
    <text evidence="9 10">Belongs to the TrpA family.</text>
</comment>
<feature type="active site" description="Proton acceptor" evidence="9">
    <location>
        <position position="62"/>
    </location>
</feature>
<comment type="subunit">
    <text evidence="3 9">Tetramer of two alpha and two beta chains.</text>
</comment>
<comment type="catalytic activity">
    <reaction evidence="8 9">
        <text>(1S,2R)-1-C-(indol-3-yl)glycerol 3-phosphate + L-serine = D-glyceraldehyde 3-phosphate + L-tryptophan + H2O</text>
        <dbReference type="Rhea" id="RHEA:10532"/>
        <dbReference type="ChEBI" id="CHEBI:15377"/>
        <dbReference type="ChEBI" id="CHEBI:33384"/>
        <dbReference type="ChEBI" id="CHEBI:57912"/>
        <dbReference type="ChEBI" id="CHEBI:58866"/>
        <dbReference type="ChEBI" id="CHEBI:59776"/>
        <dbReference type="EC" id="4.2.1.20"/>
    </reaction>
</comment>
<protein>
    <recommendedName>
        <fullName evidence="9">Tryptophan synthase alpha chain</fullName>
        <ecNumber evidence="9">4.2.1.20</ecNumber>
    </recommendedName>
</protein>
<keyword evidence="12" id="KW-1185">Reference proteome</keyword>
<evidence type="ECO:0000313" key="12">
    <source>
        <dbReference type="Proteomes" id="UP000182347"/>
    </source>
</evidence>
<dbReference type="InterPro" id="IPR002028">
    <property type="entry name" value="Trp_synthase_suA"/>
</dbReference>
<dbReference type="UniPathway" id="UPA00035">
    <property type="reaction ID" value="UER00044"/>
</dbReference>
<sequence length="265" mass="28400">MSKQLIKQAFQEVLDQGDKAFVPYIMAGDGGLDSLEEKVQFLQESGATIVELGVPFSDPVADGPTIQEAGIRALKQGVSLRAILEKLGQFKENRSIPIVLMTYLNPIYAYGVAAFARACRTAGVSGLIIPDLPLEEENLVVKELQANDIALIRLASLTSPPDRLKELARRTEGFLYAVTVTGTTGTRATFQESLQEHLASLKNICQAPVLAGFGVSTPGHVKELSANCDGVVVGSKIVDALHQNNREEIKTLIAAASSKEQAPAE</sequence>
<dbReference type="GO" id="GO:0005829">
    <property type="term" value="C:cytosol"/>
    <property type="evidence" value="ECO:0007669"/>
    <property type="project" value="TreeGrafter"/>
</dbReference>
<dbReference type="AlphaFoldDB" id="A0A1G9TMZ8"/>
<dbReference type="InterPro" id="IPR013785">
    <property type="entry name" value="Aldolase_TIM"/>
</dbReference>
<evidence type="ECO:0000256" key="3">
    <source>
        <dbReference type="ARBA" id="ARBA00011270"/>
    </source>
</evidence>
<evidence type="ECO:0000313" key="11">
    <source>
        <dbReference type="EMBL" id="SDM48908.1"/>
    </source>
</evidence>
<dbReference type="OrthoDB" id="9804578at2"/>
<dbReference type="EC" id="4.2.1.20" evidence="9"/>
<dbReference type="SUPFAM" id="SSF51366">
    <property type="entry name" value="Ribulose-phoshate binding barrel"/>
    <property type="match status" value="1"/>
</dbReference>
<dbReference type="PANTHER" id="PTHR43406">
    <property type="entry name" value="TRYPTOPHAN SYNTHASE, ALPHA CHAIN"/>
    <property type="match status" value="1"/>
</dbReference>
<comment type="function">
    <text evidence="1 9">The alpha subunit is responsible for the aldol cleavage of indoleglycerol phosphate to indole and glyceraldehyde 3-phosphate.</text>
</comment>